<dbReference type="Gene3D" id="2.60.40.10">
    <property type="entry name" value="Immunoglobulins"/>
    <property type="match status" value="1"/>
</dbReference>
<evidence type="ECO:0000256" key="1">
    <source>
        <dbReference type="SAM" id="MobiDB-lite"/>
    </source>
</evidence>
<evidence type="ECO:0000313" key="4">
    <source>
        <dbReference type="Proteomes" id="UP001345013"/>
    </source>
</evidence>
<keyword evidence="4" id="KW-1185">Reference proteome</keyword>
<sequence>MAQSEGIPLQYWQLAYDDDPDVEVARDQDVVTGLDHVQQPWSPTATAAFEVTAPDVARQYLLKAAPAYGISESLLQDTQAPPVEVTKESDAQSHLVGQRGESDAPPAPVIADTPPALKLAEQRARFKSTAITYQQTLLGLPVWGAKFCVTLNDKLQVVNSVSSVKSDALEPRKPAEDAKFLDDIGEVDLREVLGLRADEGDITINYQGLLVYQYDGKHRQELLHEHGEGGERGYSAPTLILHEAPDNIQEGTYYVVREVLFTLPVSGYGNLNWRAFVEVETGAVLYLRALTSGVSNPVYGWVFPLDPTTKFGPSSPLPSGDIMKLNLLREKVQLPEIIRTTPQALKGTHAEIKEINAPVVLPPTTSTDEFNYSVESDGFAAVSGYYHITTLFDLLRLLGFNISDLFDRTQFPVPVDHRGFDNQPNAQAPGNRLGNGSGGFIFGRADLNPSLKVGISADFRIAAHEFGHALLWDAISSPNFGFAHSAGDAIGAIYSDPGSQAPDRFDTFPWSFVRRSHGRDVTQGWAWGGTQSENRQYPSEQILSTCLFRIYRAIGGDATGDLARQTWASRYTLYLIIGGIFGLVTETRTPDTYVSLLIAADRDTIIGHPGGAVRKIIRWAFEKQGLYQRPGAPRPVVAPGAPPLVDVFIEDTRNGEYNYRAVFNDATGIWNRNAADGDHTNQAPIPGENNHIYVTVKNRGLQQAQNVRVTVYVSNVADAQKWGTTQNDFNTLTTLTMPSIAVNDSAKIGPFTWMPATRLAKHSILASVSADSDLSIIDPGSGLTVSVGPVDLDKLVPFDNNLALRTF</sequence>
<dbReference type="EMBL" id="JAVRRG010000011">
    <property type="protein sequence ID" value="KAK5099126.1"/>
    <property type="molecule type" value="Genomic_DNA"/>
</dbReference>
<dbReference type="InterPro" id="IPR011635">
    <property type="entry name" value="CARDB"/>
</dbReference>
<evidence type="ECO:0000313" key="3">
    <source>
        <dbReference type="EMBL" id="KAK5099126.1"/>
    </source>
</evidence>
<proteinExistence type="predicted"/>
<reference evidence="3 4" key="1">
    <citation type="submission" date="2023-08" db="EMBL/GenBank/DDBJ databases">
        <title>Black Yeasts Isolated from many extreme environments.</title>
        <authorList>
            <person name="Coleine C."/>
            <person name="Stajich J.E."/>
            <person name="Selbmann L."/>
        </authorList>
    </citation>
    <scope>NUCLEOTIDE SEQUENCE [LARGE SCALE GENOMIC DNA]</scope>
    <source>
        <strain evidence="3 4">CCFEE 5885</strain>
    </source>
</reference>
<feature type="domain" description="CARDB" evidence="2">
    <location>
        <begin position="680"/>
        <end position="775"/>
    </location>
</feature>
<dbReference type="SUPFAM" id="SSF55486">
    <property type="entry name" value="Metalloproteases ('zincins'), catalytic domain"/>
    <property type="match status" value="1"/>
</dbReference>
<organism evidence="3 4">
    <name type="scientific">Lithohypha guttulata</name>
    <dbReference type="NCBI Taxonomy" id="1690604"/>
    <lineage>
        <taxon>Eukaryota</taxon>
        <taxon>Fungi</taxon>
        <taxon>Dikarya</taxon>
        <taxon>Ascomycota</taxon>
        <taxon>Pezizomycotina</taxon>
        <taxon>Eurotiomycetes</taxon>
        <taxon>Chaetothyriomycetidae</taxon>
        <taxon>Chaetothyriales</taxon>
        <taxon>Trichomeriaceae</taxon>
        <taxon>Lithohypha</taxon>
    </lineage>
</organism>
<accession>A0ABR0KKK6</accession>
<dbReference type="InterPro" id="IPR013783">
    <property type="entry name" value="Ig-like_fold"/>
</dbReference>
<feature type="region of interest" description="Disordered" evidence="1">
    <location>
        <begin position="79"/>
        <end position="112"/>
    </location>
</feature>
<name>A0ABR0KKK6_9EURO</name>
<dbReference type="Pfam" id="PF07705">
    <property type="entry name" value="CARDB"/>
    <property type="match status" value="1"/>
</dbReference>
<evidence type="ECO:0000259" key="2">
    <source>
        <dbReference type="Pfam" id="PF07705"/>
    </source>
</evidence>
<dbReference type="Proteomes" id="UP001345013">
    <property type="component" value="Unassembled WGS sequence"/>
</dbReference>
<comment type="caution">
    <text evidence="3">The sequence shown here is derived from an EMBL/GenBank/DDBJ whole genome shotgun (WGS) entry which is preliminary data.</text>
</comment>
<protein>
    <recommendedName>
        <fullName evidence="2">CARDB domain-containing protein</fullName>
    </recommendedName>
</protein>
<gene>
    <name evidence="3" type="ORF">LTR24_001527</name>
</gene>